<feature type="transmembrane region" description="Helical" evidence="1">
    <location>
        <begin position="6"/>
        <end position="27"/>
    </location>
</feature>
<protein>
    <submittedName>
        <fullName evidence="2">Uncharacterized protein</fullName>
    </submittedName>
</protein>
<proteinExistence type="predicted"/>
<dbReference type="EMBL" id="LAZR01016799">
    <property type="protein sequence ID" value="KKM02954.1"/>
    <property type="molecule type" value="Genomic_DNA"/>
</dbReference>
<evidence type="ECO:0000256" key="1">
    <source>
        <dbReference type="SAM" id="Phobius"/>
    </source>
</evidence>
<sequence>MTGEWVIVIVMAMLCTTVITWVILYNAHERWINKNST</sequence>
<comment type="caution">
    <text evidence="2">The sequence shown here is derived from an EMBL/GenBank/DDBJ whole genome shotgun (WGS) entry which is preliminary data.</text>
</comment>
<keyword evidence="1" id="KW-0812">Transmembrane</keyword>
<reference evidence="2" key="1">
    <citation type="journal article" date="2015" name="Nature">
        <title>Complex archaea that bridge the gap between prokaryotes and eukaryotes.</title>
        <authorList>
            <person name="Spang A."/>
            <person name="Saw J.H."/>
            <person name="Jorgensen S.L."/>
            <person name="Zaremba-Niedzwiedzka K."/>
            <person name="Martijn J."/>
            <person name="Lind A.E."/>
            <person name="van Eijk R."/>
            <person name="Schleper C."/>
            <person name="Guy L."/>
            <person name="Ettema T.J."/>
        </authorList>
    </citation>
    <scope>NUCLEOTIDE SEQUENCE</scope>
</reference>
<name>A0A0F9GW00_9ZZZZ</name>
<organism evidence="2">
    <name type="scientific">marine sediment metagenome</name>
    <dbReference type="NCBI Taxonomy" id="412755"/>
    <lineage>
        <taxon>unclassified sequences</taxon>
        <taxon>metagenomes</taxon>
        <taxon>ecological metagenomes</taxon>
    </lineage>
</organism>
<evidence type="ECO:0000313" key="2">
    <source>
        <dbReference type="EMBL" id="KKM02954.1"/>
    </source>
</evidence>
<dbReference type="AlphaFoldDB" id="A0A0F9GW00"/>
<accession>A0A0F9GW00</accession>
<keyword evidence="1" id="KW-0472">Membrane</keyword>
<gene>
    <name evidence="2" type="ORF">LCGC14_1779270</name>
</gene>
<keyword evidence="1" id="KW-1133">Transmembrane helix</keyword>